<evidence type="ECO:0000256" key="1">
    <source>
        <dbReference type="SAM" id="MobiDB-lite"/>
    </source>
</evidence>
<feature type="compositionally biased region" description="Polar residues" evidence="1">
    <location>
        <begin position="104"/>
        <end position="118"/>
    </location>
</feature>
<feature type="region of interest" description="Disordered" evidence="1">
    <location>
        <begin position="319"/>
        <end position="357"/>
    </location>
</feature>
<organism evidence="2 3">
    <name type="scientific">Phrynosoma platyrhinos</name>
    <name type="common">Desert horned lizard</name>
    <dbReference type="NCBI Taxonomy" id="52577"/>
    <lineage>
        <taxon>Eukaryota</taxon>
        <taxon>Metazoa</taxon>
        <taxon>Chordata</taxon>
        <taxon>Craniata</taxon>
        <taxon>Vertebrata</taxon>
        <taxon>Euteleostomi</taxon>
        <taxon>Lepidosauria</taxon>
        <taxon>Squamata</taxon>
        <taxon>Bifurcata</taxon>
        <taxon>Unidentata</taxon>
        <taxon>Episquamata</taxon>
        <taxon>Toxicofera</taxon>
        <taxon>Iguania</taxon>
        <taxon>Phrynosomatidae</taxon>
        <taxon>Phrynosomatinae</taxon>
        <taxon>Phrynosoma</taxon>
    </lineage>
</organism>
<keyword evidence="3" id="KW-1185">Reference proteome</keyword>
<dbReference type="Proteomes" id="UP000826234">
    <property type="component" value="Unassembled WGS sequence"/>
</dbReference>
<feature type="compositionally biased region" description="Polar residues" evidence="1">
    <location>
        <begin position="34"/>
        <end position="43"/>
    </location>
</feature>
<feature type="compositionally biased region" description="Basic and acidic residues" evidence="1">
    <location>
        <begin position="124"/>
        <end position="151"/>
    </location>
</feature>
<protein>
    <recommendedName>
        <fullName evidence="4">CLOCK-interacting pacemaker</fullName>
    </recommendedName>
</protein>
<comment type="caution">
    <text evidence="2">The sequence shown here is derived from an EMBL/GenBank/DDBJ whole genome shotgun (WGS) entry which is preliminary data.</text>
</comment>
<feature type="region of interest" description="Disordered" evidence="1">
    <location>
        <begin position="277"/>
        <end position="307"/>
    </location>
</feature>
<reference evidence="2 3" key="1">
    <citation type="journal article" date="2022" name="Gigascience">
        <title>A chromosome-level genome assembly and annotation of the desert horned lizard, Phrynosoma platyrhinos, provides insight into chromosomal rearrangements among reptiles.</title>
        <authorList>
            <person name="Koochekian N."/>
            <person name="Ascanio A."/>
            <person name="Farleigh K."/>
            <person name="Card D.C."/>
            <person name="Schield D.R."/>
            <person name="Castoe T.A."/>
            <person name="Jezkova T."/>
        </authorList>
    </citation>
    <scope>NUCLEOTIDE SEQUENCE [LARGE SCALE GENOMIC DNA]</scope>
    <source>
        <strain evidence="2">NK-2021</strain>
    </source>
</reference>
<evidence type="ECO:0000313" key="3">
    <source>
        <dbReference type="Proteomes" id="UP000826234"/>
    </source>
</evidence>
<feature type="compositionally biased region" description="Basic and acidic residues" evidence="1">
    <location>
        <begin position="284"/>
        <end position="294"/>
    </location>
</feature>
<sequence length="503" mass="53849">MPANEGPLGLPSGQTHGGIRHLPMAGIDMERVGGQTSNGSQAVRSLLELSRRSRRLKSSFGAGNSRELESSALYELGRSAAAMPSDQGHPPSGHPTKPAKERSNQSAAGSLKVGSQASEGPGDQVEKIERQGSEAAREPSRPASEGEKDSGFSDVSSEYLSTVEQTDTEDPPADAQQHQLAKSARAPPKALPGGLAGGPFPGLAPIYIVKNVILKQPLGTSPTTQFLAWSSQHPLDATQGPPARVLLIQPPVTSLKPLLPSPKSSTKETYYPILSTYPKIAPHPGRDPQTKEPAEGGSAPEDSANKNKRFCLEEAWVSSSEPAMRKDSGEKCREESPLADRNQNVVTSSTGLDQAEGRMISKASKKLGGSSLGKQRRFHNTVEILRKSGLLGITLRTKELIRQNSATQRELTELREHAQLLCEAVQNNDAQAWTRLQEAMDRSGAYWARKGPNASAHQLGGRREPSRGVEPPSCISDPTRESPPNSPMNLSLTPDTLVQVTLP</sequence>
<dbReference type="EMBL" id="JAIPUX010000035">
    <property type="protein sequence ID" value="KAH0631640.1"/>
    <property type="molecule type" value="Genomic_DNA"/>
</dbReference>
<dbReference type="InterPro" id="IPR031602">
    <property type="entry name" value="CIPC"/>
</dbReference>
<feature type="compositionally biased region" description="Polar residues" evidence="1">
    <location>
        <begin position="341"/>
        <end position="352"/>
    </location>
</feature>
<gene>
    <name evidence="2" type="ORF">JD844_006076</name>
</gene>
<accession>A0ABQ7TQD1</accession>
<name>A0ABQ7TQD1_PHRPL</name>
<feature type="region of interest" description="Disordered" evidence="1">
    <location>
        <begin position="451"/>
        <end position="503"/>
    </location>
</feature>
<feature type="compositionally biased region" description="Basic and acidic residues" evidence="1">
    <location>
        <begin position="323"/>
        <end position="338"/>
    </location>
</feature>
<feature type="compositionally biased region" description="Polar residues" evidence="1">
    <location>
        <begin position="153"/>
        <end position="165"/>
    </location>
</feature>
<dbReference type="PANTHER" id="PTHR34648">
    <property type="entry name" value="CLOCK-INTERACTING PACEMAKER"/>
    <property type="match status" value="1"/>
</dbReference>
<feature type="region of interest" description="Disordered" evidence="1">
    <location>
        <begin position="1"/>
        <end position="197"/>
    </location>
</feature>
<feature type="compositionally biased region" description="Polar residues" evidence="1">
    <location>
        <begin position="487"/>
        <end position="503"/>
    </location>
</feature>
<feature type="compositionally biased region" description="Low complexity" evidence="1">
    <location>
        <begin position="184"/>
        <end position="193"/>
    </location>
</feature>
<evidence type="ECO:0008006" key="4">
    <source>
        <dbReference type="Google" id="ProtNLM"/>
    </source>
</evidence>
<proteinExistence type="predicted"/>
<dbReference type="PANTHER" id="PTHR34648:SF7">
    <property type="entry name" value="SI:CH211-132B12.7"/>
    <property type="match status" value="1"/>
</dbReference>
<evidence type="ECO:0000313" key="2">
    <source>
        <dbReference type="EMBL" id="KAH0631640.1"/>
    </source>
</evidence>
<dbReference type="Pfam" id="PF15800">
    <property type="entry name" value="CiPC"/>
    <property type="match status" value="2"/>
</dbReference>